<dbReference type="EMBL" id="MN536026">
    <property type="protein sequence ID" value="QIG56897.1"/>
    <property type="molecule type" value="Genomic_DNA"/>
</dbReference>
<gene>
    <name evidence="2" type="ORF">vBPaeSS2019XI_019</name>
</gene>
<organism evidence="2 3">
    <name type="scientific">Pseudomonas phage vB_Pae-SS2019XI</name>
    <dbReference type="NCBI Taxonomy" id="2660688"/>
    <lineage>
        <taxon>Viruses</taxon>
        <taxon>Duplodnaviria</taxon>
        <taxon>Heunggongvirae</taxon>
        <taxon>Uroviricota</taxon>
        <taxon>Caudoviricetes</taxon>
        <taxon>Casjensviridae</taxon>
        <taxon>Maxdohrnvirus</taxon>
        <taxon>Maxdohrnvirus SS2019XI</taxon>
    </lineage>
</organism>
<sequence>MSIGDNELSVQDARPIELFEVSYTGNYWYYNTSSKDIVLDGRRYIAAPCSHEDIIPTVDAEKTGNTAVFPADAGFGEVFRVQPPSEVVSMSIRMQNYLVPSELVTIWKGRIINVAWNGEGMLEAVVENVFSSLQRPGLRRRFSITCPYVLYNDSCGVNRDDFRDDTPVLAVAGLGLVLQAAIGKPDDYYAGGYVTWENNIHGNQEKRMVRQSVGATGTLILASPPIALSGGQVVSAYAGCDHLIATCDSKFDNSDNCGATPYIPKKNPFGGSTIY</sequence>
<dbReference type="InterPro" id="IPR018964">
    <property type="entry name" value="Phage_phiJL001_Gp84_C"/>
</dbReference>
<dbReference type="Pfam" id="PF09356">
    <property type="entry name" value="Phage_BR0599"/>
    <property type="match status" value="1"/>
</dbReference>
<evidence type="ECO:0000313" key="2">
    <source>
        <dbReference type="EMBL" id="QIG56897.1"/>
    </source>
</evidence>
<dbReference type="Proteomes" id="UP000502584">
    <property type="component" value="Segment"/>
</dbReference>
<feature type="domain" description="Bacteriophage phiJL001 Gp84 C-terminal" evidence="1">
    <location>
        <begin position="188"/>
        <end position="266"/>
    </location>
</feature>
<evidence type="ECO:0000313" key="3">
    <source>
        <dbReference type="Proteomes" id="UP000502584"/>
    </source>
</evidence>
<accession>A0A6G6XGE3</accession>
<proteinExistence type="predicted"/>
<name>A0A6G6XGE3_9CAUD</name>
<evidence type="ECO:0000259" key="1">
    <source>
        <dbReference type="Pfam" id="PF09356"/>
    </source>
</evidence>
<reference evidence="2 3" key="1">
    <citation type="submission" date="2019-10" db="EMBL/GenBank/DDBJ databases">
        <title>Genome of the temperate Pseudomonas aerugionosa phage vB_Pae-SS2019XI.</title>
        <authorList>
            <person name="Hammerl J.A."/>
            <person name="Jaeckel C."/>
            <person name="Schnehle S."/>
            <person name="Schmoger S."/>
        </authorList>
    </citation>
    <scope>NUCLEOTIDE SEQUENCE [LARGE SCALE GENOMIC DNA]</scope>
</reference>
<protein>
    <submittedName>
        <fullName evidence="2">Tail assembly protein</fullName>
    </submittedName>
</protein>
<keyword evidence="3" id="KW-1185">Reference proteome</keyword>